<dbReference type="AlphaFoldDB" id="A0A0U2ZGI9"/>
<proteinExistence type="predicted"/>
<dbReference type="PANTHER" id="PTHR35802:SF1">
    <property type="entry name" value="PROTEASE SYNTHASE AND SPORULATION PROTEIN PAI 2"/>
    <property type="match status" value="1"/>
</dbReference>
<accession>A0A0U2ZGI9</accession>
<evidence type="ECO:0000313" key="1">
    <source>
        <dbReference type="EMBL" id="ALS98119.1"/>
    </source>
</evidence>
<keyword evidence="2" id="KW-1185">Reference proteome</keyword>
<dbReference type="Proteomes" id="UP000068447">
    <property type="component" value="Chromosome"/>
</dbReference>
<name>A0A0U2ZGI9_9ALTE</name>
<organism evidence="1 2">
    <name type="scientific">Lacimicrobium alkaliphilum</name>
    <dbReference type="NCBI Taxonomy" id="1526571"/>
    <lineage>
        <taxon>Bacteria</taxon>
        <taxon>Pseudomonadati</taxon>
        <taxon>Pseudomonadota</taxon>
        <taxon>Gammaproteobacteria</taxon>
        <taxon>Alteromonadales</taxon>
        <taxon>Alteromonadaceae</taxon>
        <taxon>Lacimicrobium</taxon>
    </lineage>
</organism>
<dbReference type="SUPFAM" id="SSF50475">
    <property type="entry name" value="FMN-binding split barrel"/>
    <property type="match status" value="1"/>
</dbReference>
<dbReference type="Pfam" id="PF04299">
    <property type="entry name" value="FMN_bind_2"/>
    <property type="match status" value="1"/>
</dbReference>
<dbReference type="InterPro" id="IPR007396">
    <property type="entry name" value="TR_PAI2-type"/>
</dbReference>
<dbReference type="PIRSF" id="PIRSF010372">
    <property type="entry name" value="PaiB"/>
    <property type="match status" value="1"/>
</dbReference>
<dbReference type="KEGG" id="lal:AT746_07460"/>
<protein>
    <submittedName>
        <fullName evidence="1">Transcriptional regulator</fullName>
    </submittedName>
</protein>
<sequence>MYIPDNMQMAEPSAIADFIAGHGFGIVISDNLNASHLPLVFTSDEGDKGCLYGHMAKANPHHKELQGQRVLVIFNGPHAYISPSWYARAPAVPTWNYAAVHCYGKIELISDDENHSAMEELVRKYEPSLLDTPEIMPADYQQRLRQAVVGFKVVVDEIQAKEKLGQHRKQEDQQGVYAALQNSPSADARLLAAYMRERGSGTGQ</sequence>
<dbReference type="EMBL" id="CP013650">
    <property type="protein sequence ID" value="ALS98119.1"/>
    <property type="molecule type" value="Genomic_DNA"/>
</dbReference>
<dbReference type="InterPro" id="IPR012349">
    <property type="entry name" value="Split_barrel_FMN-bd"/>
</dbReference>
<dbReference type="RefSeq" id="WP_062478559.1">
    <property type="nucleotide sequence ID" value="NZ_CP013650.1"/>
</dbReference>
<gene>
    <name evidence="1" type="ORF">AT746_07460</name>
</gene>
<evidence type="ECO:0000313" key="2">
    <source>
        <dbReference type="Proteomes" id="UP000068447"/>
    </source>
</evidence>
<dbReference type="STRING" id="1526571.AT746_07460"/>
<dbReference type="OrthoDB" id="9794948at2"/>
<reference evidence="1 2" key="1">
    <citation type="submission" date="2015-12" db="EMBL/GenBank/DDBJ databases">
        <title>Complete genome of Lacimicrobium alkaliphilum KCTC 32984.</title>
        <authorList>
            <person name="Kim S.-G."/>
            <person name="Lee Y.-J."/>
        </authorList>
    </citation>
    <scope>NUCLEOTIDE SEQUENCE [LARGE SCALE GENOMIC DNA]</scope>
    <source>
        <strain evidence="1 2">YelD216</strain>
    </source>
</reference>
<dbReference type="PANTHER" id="PTHR35802">
    <property type="entry name" value="PROTEASE SYNTHASE AND SPORULATION PROTEIN PAI 2"/>
    <property type="match status" value="1"/>
</dbReference>
<dbReference type="Gene3D" id="2.30.110.10">
    <property type="entry name" value="Electron Transport, Fmn-binding Protein, Chain A"/>
    <property type="match status" value="1"/>
</dbReference>